<feature type="compositionally biased region" description="Basic and acidic residues" evidence="1">
    <location>
        <begin position="196"/>
        <end position="222"/>
    </location>
</feature>
<dbReference type="AlphaFoldDB" id="A0A7S3Z852"/>
<dbReference type="EMBL" id="HBIV01037240">
    <property type="protein sequence ID" value="CAE0674782.1"/>
    <property type="molecule type" value="Transcribed_RNA"/>
</dbReference>
<accession>A0A7S3Z852</accession>
<sequence length="231" mass="26156">MGKSAGDSNPLRPASSKALRLTKRDYKELRVLFTKACLKYVNGNNSMTKSQQNDMKRVLKSMFSNVFNQVEKQAQIGGGATASKDTSNEKENQEKLEYLYKLRVDVPRKIMESLQGRDTSLPDEKDDGSRSRKPRMPSENSFAMLQDHQADITNYLNKLKDVLPGYLKGAENLLEYVQSESALQQRDLEFASASLEKAHSDDNSAKARAPMSKDQKELDRVSKSLRSGRWR</sequence>
<feature type="region of interest" description="Disordered" evidence="1">
    <location>
        <begin position="113"/>
        <end position="140"/>
    </location>
</feature>
<evidence type="ECO:0000313" key="2">
    <source>
        <dbReference type="EMBL" id="CAE0674782.1"/>
    </source>
</evidence>
<reference evidence="2" key="1">
    <citation type="submission" date="2021-01" db="EMBL/GenBank/DDBJ databases">
        <authorList>
            <person name="Corre E."/>
            <person name="Pelletier E."/>
            <person name="Niang G."/>
            <person name="Scheremetjew M."/>
            <person name="Finn R."/>
            <person name="Kale V."/>
            <person name="Holt S."/>
            <person name="Cochrane G."/>
            <person name="Meng A."/>
            <person name="Brown T."/>
            <person name="Cohen L."/>
        </authorList>
    </citation>
    <scope>NUCLEOTIDE SEQUENCE</scope>
    <source>
        <strain evidence="2">CCCM811</strain>
    </source>
</reference>
<organism evidence="2">
    <name type="scientific">Lotharella globosa</name>
    <dbReference type="NCBI Taxonomy" id="91324"/>
    <lineage>
        <taxon>Eukaryota</taxon>
        <taxon>Sar</taxon>
        <taxon>Rhizaria</taxon>
        <taxon>Cercozoa</taxon>
        <taxon>Chlorarachniophyceae</taxon>
        <taxon>Lotharella</taxon>
    </lineage>
</organism>
<gene>
    <name evidence="2" type="ORF">LGLO00237_LOCUS26556</name>
</gene>
<feature type="region of interest" description="Disordered" evidence="1">
    <location>
        <begin position="194"/>
        <end position="231"/>
    </location>
</feature>
<proteinExistence type="predicted"/>
<evidence type="ECO:0000256" key="1">
    <source>
        <dbReference type="SAM" id="MobiDB-lite"/>
    </source>
</evidence>
<name>A0A7S3Z852_9EUKA</name>
<protein>
    <submittedName>
        <fullName evidence="2">Uncharacterized protein</fullName>
    </submittedName>
</protein>
<feature type="compositionally biased region" description="Basic and acidic residues" evidence="1">
    <location>
        <begin position="120"/>
        <end position="130"/>
    </location>
</feature>